<evidence type="ECO:0000256" key="9">
    <source>
        <dbReference type="SAM" id="Phobius"/>
    </source>
</evidence>
<keyword evidence="2" id="KW-0813">Transport</keyword>
<keyword evidence="5 9" id="KW-1133">Transmembrane helix</keyword>
<accession>A0AAD5XSM6</accession>
<dbReference type="FunFam" id="1.20.58.90:FF:000004">
    <property type="entry name" value="Syntaxin 10"/>
    <property type="match status" value="1"/>
</dbReference>
<dbReference type="Gene3D" id="1.20.58.90">
    <property type="match status" value="1"/>
</dbReference>
<dbReference type="InterPro" id="IPR000727">
    <property type="entry name" value="T_SNARE_dom"/>
</dbReference>
<keyword evidence="3 9" id="KW-0812">Transmembrane</keyword>
<dbReference type="GO" id="GO:0048193">
    <property type="term" value="P:Golgi vesicle transport"/>
    <property type="evidence" value="ECO:0007669"/>
    <property type="project" value="InterPro"/>
</dbReference>
<comment type="caution">
    <text evidence="11">The sequence shown here is derived from an EMBL/GenBank/DDBJ whole genome shotgun (WGS) entry which is preliminary data.</text>
</comment>
<evidence type="ECO:0000259" key="10">
    <source>
        <dbReference type="PROSITE" id="PS50192"/>
    </source>
</evidence>
<evidence type="ECO:0000256" key="4">
    <source>
        <dbReference type="ARBA" id="ARBA00022927"/>
    </source>
</evidence>
<gene>
    <name evidence="11" type="primary">STX6</name>
    <name evidence="11" type="ORF">HDU87_008000</name>
</gene>
<feature type="domain" description="T-SNARE coiled-coil homology" evidence="10">
    <location>
        <begin position="204"/>
        <end position="266"/>
    </location>
</feature>
<dbReference type="GO" id="GO:0016020">
    <property type="term" value="C:membrane"/>
    <property type="evidence" value="ECO:0007669"/>
    <property type="project" value="InterPro"/>
</dbReference>
<feature type="transmembrane region" description="Helical" evidence="9">
    <location>
        <begin position="278"/>
        <end position="295"/>
    </location>
</feature>
<evidence type="ECO:0000256" key="6">
    <source>
        <dbReference type="ARBA" id="ARBA00023034"/>
    </source>
</evidence>
<dbReference type="GO" id="GO:0015031">
    <property type="term" value="P:protein transport"/>
    <property type="evidence" value="ECO:0007669"/>
    <property type="project" value="UniProtKB-KW"/>
</dbReference>
<evidence type="ECO:0000313" key="12">
    <source>
        <dbReference type="Proteomes" id="UP001212152"/>
    </source>
</evidence>
<evidence type="ECO:0000313" key="11">
    <source>
        <dbReference type="EMBL" id="KAJ3182661.1"/>
    </source>
</evidence>
<keyword evidence="4" id="KW-0653">Protein transport</keyword>
<protein>
    <submittedName>
        <fullName evidence="11">Syntaxin-6</fullName>
    </submittedName>
</protein>
<name>A0AAD5XSM6_9FUNG</name>
<dbReference type="PANTHER" id="PTHR12791">
    <property type="entry name" value="GOLGI SNARE BET1-RELATED"/>
    <property type="match status" value="1"/>
</dbReference>
<dbReference type="CDD" id="cd21443">
    <property type="entry name" value="SNARE_NTD_STX6_STX10"/>
    <property type="match status" value="1"/>
</dbReference>
<keyword evidence="7 9" id="KW-0472">Membrane</keyword>
<dbReference type="EMBL" id="JADGJQ010000008">
    <property type="protein sequence ID" value="KAJ3182661.1"/>
    <property type="molecule type" value="Genomic_DNA"/>
</dbReference>
<dbReference type="Proteomes" id="UP001212152">
    <property type="component" value="Unassembled WGS sequence"/>
</dbReference>
<evidence type="ECO:0000256" key="3">
    <source>
        <dbReference type="ARBA" id="ARBA00022692"/>
    </source>
</evidence>
<dbReference type="SMART" id="SM00397">
    <property type="entry name" value="t_SNARE"/>
    <property type="match status" value="1"/>
</dbReference>
<dbReference type="SUPFAM" id="SSF58038">
    <property type="entry name" value="SNARE fusion complex"/>
    <property type="match status" value="1"/>
</dbReference>
<dbReference type="AlphaFoldDB" id="A0AAD5XSM6"/>
<comment type="similarity">
    <text evidence="1">Belongs to the syntaxin family.</text>
</comment>
<proteinExistence type="inferred from homology"/>
<dbReference type="GO" id="GO:0005794">
    <property type="term" value="C:Golgi apparatus"/>
    <property type="evidence" value="ECO:0007669"/>
    <property type="project" value="UniProtKB-SubCell"/>
</dbReference>
<organism evidence="11 12">
    <name type="scientific">Geranomyces variabilis</name>
    <dbReference type="NCBI Taxonomy" id="109894"/>
    <lineage>
        <taxon>Eukaryota</taxon>
        <taxon>Fungi</taxon>
        <taxon>Fungi incertae sedis</taxon>
        <taxon>Chytridiomycota</taxon>
        <taxon>Chytridiomycota incertae sedis</taxon>
        <taxon>Chytridiomycetes</taxon>
        <taxon>Spizellomycetales</taxon>
        <taxon>Powellomycetaceae</taxon>
        <taxon>Geranomyces</taxon>
    </lineage>
</organism>
<dbReference type="Pfam" id="PF09177">
    <property type="entry name" value="STX6_10_61_N"/>
    <property type="match status" value="1"/>
</dbReference>
<keyword evidence="12" id="KW-1185">Reference proteome</keyword>
<sequence>MTVWDVSRLQTVVAFNILVLGQRHWTAFYIIATNHRSLNPTQRQQTMAQDPYFALKDEVEANVSNTSRLYAHWNELLKGPDTSAAGESFRRESEALREALLDIDEDLKALQETIGIVESNPAKFHLDARQINERKQFVSRTQAQVQEMRNAMTSPKSSQRAENEAREALFAKKTVRTTDQYGRTSDDYQMSNQRFIEREHEQQQSLMRHQDQQLDGVLDTVGNLKEIATVMGQEMDDQTALLVDLESNVDTTAGKLQLGMRRLNDFIKANADGKQQCTILILMIVLILLIFLIIFM</sequence>
<dbReference type="Gene3D" id="1.20.5.110">
    <property type="match status" value="1"/>
</dbReference>
<reference evidence="11" key="1">
    <citation type="submission" date="2020-05" db="EMBL/GenBank/DDBJ databases">
        <title>Phylogenomic resolution of chytrid fungi.</title>
        <authorList>
            <person name="Stajich J.E."/>
            <person name="Amses K."/>
            <person name="Simmons R."/>
            <person name="Seto K."/>
            <person name="Myers J."/>
            <person name="Bonds A."/>
            <person name="Quandt C.A."/>
            <person name="Barry K."/>
            <person name="Liu P."/>
            <person name="Grigoriev I."/>
            <person name="Longcore J.E."/>
            <person name="James T.Y."/>
        </authorList>
    </citation>
    <scope>NUCLEOTIDE SEQUENCE</scope>
    <source>
        <strain evidence="11">JEL0379</strain>
    </source>
</reference>
<comment type="subcellular location">
    <subcellularLocation>
        <location evidence="8">Golgi apparatus</location>
        <location evidence="8">trans-Golgi network membrane</location>
        <topology evidence="8">Single-pass type IV membrane protein</topology>
    </subcellularLocation>
</comment>
<dbReference type="PROSITE" id="PS50192">
    <property type="entry name" value="T_SNARE"/>
    <property type="match status" value="1"/>
</dbReference>
<evidence type="ECO:0000256" key="2">
    <source>
        <dbReference type="ARBA" id="ARBA00022448"/>
    </source>
</evidence>
<dbReference type="CDD" id="cd15851">
    <property type="entry name" value="SNARE_Syntaxin6"/>
    <property type="match status" value="1"/>
</dbReference>
<dbReference type="SUPFAM" id="SSF47661">
    <property type="entry name" value="t-snare proteins"/>
    <property type="match status" value="1"/>
</dbReference>
<evidence type="ECO:0000256" key="7">
    <source>
        <dbReference type="ARBA" id="ARBA00023136"/>
    </source>
</evidence>
<evidence type="ECO:0000256" key="1">
    <source>
        <dbReference type="ARBA" id="ARBA00009063"/>
    </source>
</evidence>
<evidence type="ECO:0000256" key="8">
    <source>
        <dbReference type="ARBA" id="ARBA00037801"/>
    </source>
</evidence>
<evidence type="ECO:0000256" key="5">
    <source>
        <dbReference type="ARBA" id="ARBA00022989"/>
    </source>
</evidence>
<dbReference type="InterPro" id="IPR010989">
    <property type="entry name" value="SNARE"/>
</dbReference>
<keyword evidence="6" id="KW-0333">Golgi apparatus</keyword>
<dbReference type="InterPro" id="IPR015260">
    <property type="entry name" value="Syntaxin-6/10/61_N"/>
</dbReference>